<dbReference type="SUPFAM" id="SSF53850">
    <property type="entry name" value="Periplasmic binding protein-like II"/>
    <property type="match status" value="1"/>
</dbReference>
<comment type="caution">
    <text evidence="6">The sequence shown here is derived from an EMBL/GenBank/DDBJ whole genome shotgun (WGS) entry which is preliminary data.</text>
</comment>
<dbReference type="InterPro" id="IPR036388">
    <property type="entry name" value="WH-like_DNA-bd_sf"/>
</dbReference>
<keyword evidence="2" id="KW-0805">Transcription regulation</keyword>
<dbReference type="EMBL" id="JACTVA010000038">
    <property type="protein sequence ID" value="MBC9208747.1"/>
    <property type="molecule type" value="Genomic_DNA"/>
</dbReference>
<accession>A0ABR7RRR8</accession>
<dbReference type="Gene3D" id="3.40.190.10">
    <property type="entry name" value="Periplasmic binding protein-like II"/>
    <property type="match status" value="2"/>
</dbReference>
<dbReference type="Pfam" id="PF03466">
    <property type="entry name" value="LysR_substrate"/>
    <property type="match status" value="1"/>
</dbReference>
<evidence type="ECO:0000256" key="3">
    <source>
        <dbReference type="ARBA" id="ARBA00023125"/>
    </source>
</evidence>
<feature type="domain" description="HTH lysR-type" evidence="5">
    <location>
        <begin position="8"/>
        <end position="65"/>
    </location>
</feature>
<dbReference type="InterPro" id="IPR036390">
    <property type="entry name" value="WH_DNA-bd_sf"/>
</dbReference>
<organism evidence="6 7">
    <name type="scientific">Teichococcus aerophilus</name>
    <dbReference type="NCBI Taxonomy" id="1224513"/>
    <lineage>
        <taxon>Bacteria</taxon>
        <taxon>Pseudomonadati</taxon>
        <taxon>Pseudomonadota</taxon>
        <taxon>Alphaproteobacteria</taxon>
        <taxon>Acetobacterales</taxon>
        <taxon>Roseomonadaceae</taxon>
        <taxon>Roseomonas</taxon>
    </lineage>
</organism>
<keyword evidence="3" id="KW-0238">DNA-binding</keyword>
<keyword evidence="4" id="KW-0804">Transcription</keyword>
<evidence type="ECO:0000256" key="4">
    <source>
        <dbReference type="ARBA" id="ARBA00023163"/>
    </source>
</evidence>
<dbReference type="PANTHER" id="PTHR30118">
    <property type="entry name" value="HTH-TYPE TRANSCRIPTIONAL REGULATOR LEUO-RELATED"/>
    <property type="match status" value="1"/>
</dbReference>
<evidence type="ECO:0000313" key="6">
    <source>
        <dbReference type="EMBL" id="MBC9208747.1"/>
    </source>
</evidence>
<dbReference type="Pfam" id="PF00126">
    <property type="entry name" value="HTH_1"/>
    <property type="match status" value="1"/>
</dbReference>
<protein>
    <submittedName>
        <fullName evidence="6">LysR family transcriptional regulator</fullName>
    </submittedName>
</protein>
<name>A0ABR7RRR8_9PROT</name>
<dbReference type="InterPro" id="IPR050389">
    <property type="entry name" value="LysR-type_TF"/>
</dbReference>
<dbReference type="PROSITE" id="PS50931">
    <property type="entry name" value="HTH_LYSR"/>
    <property type="match status" value="1"/>
</dbReference>
<dbReference type="Gene3D" id="1.10.10.10">
    <property type="entry name" value="Winged helix-like DNA-binding domain superfamily/Winged helix DNA-binding domain"/>
    <property type="match status" value="1"/>
</dbReference>
<dbReference type="SUPFAM" id="SSF46785">
    <property type="entry name" value="Winged helix' DNA-binding domain"/>
    <property type="match status" value="1"/>
</dbReference>
<evidence type="ECO:0000259" key="5">
    <source>
        <dbReference type="PROSITE" id="PS50931"/>
    </source>
</evidence>
<dbReference type="InterPro" id="IPR005119">
    <property type="entry name" value="LysR_subst-bd"/>
</dbReference>
<evidence type="ECO:0000256" key="2">
    <source>
        <dbReference type="ARBA" id="ARBA00023015"/>
    </source>
</evidence>
<dbReference type="RefSeq" id="WP_187785898.1">
    <property type="nucleotide sequence ID" value="NZ_JACTVA010000038.1"/>
</dbReference>
<evidence type="ECO:0000313" key="7">
    <source>
        <dbReference type="Proteomes" id="UP000626026"/>
    </source>
</evidence>
<reference evidence="6 7" key="1">
    <citation type="journal article" date="2013" name="Int. J. Syst. Evol. Microbiol.">
        <title>Roseomonas aerophila sp. nov., isolated from air.</title>
        <authorList>
            <person name="Kim S.J."/>
            <person name="Weon H.Y."/>
            <person name="Ahn J.H."/>
            <person name="Hong S.B."/>
            <person name="Seok S.J."/>
            <person name="Whang K.S."/>
            <person name="Kwon S.W."/>
        </authorList>
    </citation>
    <scope>NUCLEOTIDE SEQUENCE [LARGE SCALE GENOMIC DNA]</scope>
    <source>
        <strain evidence="6 7">NBRC 108923</strain>
    </source>
</reference>
<dbReference type="Proteomes" id="UP000626026">
    <property type="component" value="Unassembled WGS sequence"/>
</dbReference>
<dbReference type="InterPro" id="IPR000847">
    <property type="entry name" value="LysR_HTH_N"/>
</dbReference>
<keyword evidence="7" id="KW-1185">Reference proteome</keyword>
<gene>
    <name evidence="6" type="ORF">IBL26_17995</name>
</gene>
<evidence type="ECO:0000256" key="1">
    <source>
        <dbReference type="ARBA" id="ARBA00009437"/>
    </source>
</evidence>
<dbReference type="PANTHER" id="PTHR30118:SF15">
    <property type="entry name" value="TRANSCRIPTIONAL REGULATORY PROTEIN"/>
    <property type="match status" value="1"/>
</dbReference>
<comment type="similarity">
    <text evidence="1">Belongs to the LysR transcriptional regulatory family.</text>
</comment>
<sequence>MSQSDRLPDLNLLRLFVALMEERHVTRAGERLFLSQPAASGGLKRLREQFHDVLLVREGQELRPTPRAEELYATLAPLLGQMMDAIAVSTPFDPATDHRTFVLGCSDAIAFALLPPLLDRFRQTAPGCSLSVRMGDHHSLPAMLAAGEIDTALGYMGNELPANARMKVLRHSRWMVLRDAATPSVAEMDAYCARPHALISVRGDLEGNVDSLLRSEGRSRRVVLGLSSFFLLAAALPGTQMIATVPDFVAQRLAMRAGLLLDTPPVTISPTPNALAWNGSRDQDPAERWFRQEVTAAMANALTPPRELV</sequence>
<proteinExistence type="inferred from homology"/>